<evidence type="ECO:0000256" key="1">
    <source>
        <dbReference type="SAM" id="MobiDB-lite"/>
    </source>
</evidence>
<dbReference type="Proteomes" id="UP000015453">
    <property type="component" value="Unassembled WGS sequence"/>
</dbReference>
<name>S8BXI0_9LAMI</name>
<proteinExistence type="predicted"/>
<organism evidence="2 3">
    <name type="scientific">Genlisea aurea</name>
    <dbReference type="NCBI Taxonomy" id="192259"/>
    <lineage>
        <taxon>Eukaryota</taxon>
        <taxon>Viridiplantae</taxon>
        <taxon>Streptophyta</taxon>
        <taxon>Embryophyta</taxon>
        <taxon>Tracheophyta</taxon>
        <taxon>Spermatophyta</taxon>
        <taxon>Magnoliopsida</taxon>
        <taxon>eudicotyledons</taxon>
        <taxon>Gunneridae</taxon>
        <taxon>Pentapetalae</taxon>
        <taxon>asterids</taxon>
        <taxon>lamiids</taxon>
        <taxon>Lamiales</taxon>
        <taxon>Lentibulariaceae</taxon>
        <taxon>Genlisea</taxon>
    </lineage>
</organism>
<reference evidence="2 3" key="1">
    <citation type="journal article" date="2013" name="BMC Genomics">
        <title>The miniature genome of a carnivorous plant Genlisea aurea contains a low number of genes and short non-coding sequences.</title>
        <authorList>
            <person name="Leushkin E.V."/>
            <person name="Sutormin R.A."/>
            <person name="Nabieva E.R."/>
            <person name="Penin A.A."/>
            <person name="Kondrashov A.S."/>
            <person name="Logacheva M.D."/>
        </authorList>
    </citation>
    <scope>NUCLEOTIDE SEQUENCE [LARGE SCALE GENOMIC DNA]</scope>
</reference>
<gene>
    <name evidence="2" type="ORF">M569_15483</name>
</gene>
<accession>S8BXI0</accession>
<keyword evidence="3" id="KW-1185">Reference proteome</keyword>
<sequence>MKGLERCCELVFPQRTPWIHRRPGSQGQAKDGSRRQPEAQTGRWHRQRRPFLLCSRRTERANASVPSFLISQCPTSPRIARIAAFQPSWFSKTSPQESFHKCFYSGVLMQGPSPPGEAWARTLFPDKVRKDGGVGGQPVGA</sequence>
<dbReference type="EMBL" id="AUSU01008448">
    <property type="protein sequence ID" value="EPS59325.1"/>
    <property type="molecule type" value="Genomic_DNA"/>
</dbReference>
<feature type="region of interest" description="Disordered" evidence="1">
    <location>
        <begin position="18"/>
        <end position="45"/>
    </location>
</feature>
<evidence type="ECO:0000313" key="2">
    <source>
        <dbReference type="EMBL" id="EPS59325.1"/>
    </source>
</evidence>
<protein>
    <submittedName>
        <fullName evidence="2">Uncharacterized protein</fullName>
    </submittedName>
</protein>
<dbReference type="AlphaFoldDB" id="S8BXI0"/>
<comment type="caution">
    <text evidence="2">The sequence shown here is derived from an EMBL/GenBank/DDBJ whole genome shotgun (WGS) entry which is preliminary data.</text>
</comment>
<evidence type="ECO:0000313" key="3">
    <source>
        <dbReference type="Proteomes" id="UP000015453"/>
    </source>
</evidence>